<name>A0ABP8PEK5_9MICO</name>
<dbReference type="SUPFAM" id="SSF53448">
    <property type="entry name" value="Nucleotide-diphospho-sugar transferases"/>
    <property type="match status" value="1"/>
</dbReference>
<feature type="transmembrane region" description="Helical" evidence="1">
    <location>
        <begin position="284"/>
        <end position="302"/>
    </location>
</feature>
<keyword evidence="1" id="KW-1133">Transmembrane helix</keyword>
<dbReference type="Gene3D" id="3.90.550.10">
    <property type="entry name" value="Spore Coat Polysaccharide Biosynthesis Protein SpsA, Chain A"/>
    <property type="match status" value="1"/>
</dbReference>
<dbReference type="Proteomes" id="UP001500731">
    <property type="component" value="Unassembled WGS sequence"/>
</dbReference>
<keyword evidence="1" id="KW-0472">Membrane</keyword>
<proteinExistence type="predicted"/>
<keyword evidence="1" id="KW-0812">Transmembrane</keyword>
<evidence type="ECO:0000256" key="1">
    <source>
        <dbReference type="SAM" id="Phobius"/>
    </source>
</evidence>
<reference evidence="4" key="1">
    <citation type="journal article" date="2019" name="Int. J. Syst. Evol. Microbiol.">
        <title>The Global Catalogue of Microorganisms (GCM) 10K type strain sequencing project: providing services to taxonomists for standard genome sequencing and annotation.</title>
        <authorList>
            <consortium name="The Broad Institute Genomics Platform"/>
            <consortium name="The Broad Institute Genome Sequencing Center for Infectious Disease"/>
            <person name="Wu L."/>
            <person name="Ma J."/>
        </authorList>
    </citation>
    <scope>NUCLEOTIDE SEQUENCE [LARGE SCALE GENOMIC DNA]</scope>
    <source>
        <strain evidence="4">JCM 17839</strain>
    </source>
</reference>
<dbReference type="PANTHER" id="PTHR43685">
    <property type="entry name" value="GLYCOSYLTRANSFERASE"/>
    <property type="match status" value="1"/>
</dbReference>
<gene>
    <name evidence="3" type="ORF">GCM10023171_19520</name>
</gene>
<sequence length="359" mass="38518">MTAPGQLTLSVVIPTYNSAPWLPSTLEALAEAVRRSQTQVEVVIVDDGSTDDSHELVVRIAEGFPASIVLLRQPNSGRFLARWAGIERATGQLVLLLDSRVILAPDSLAHVLSAAVDDPEPAGWNAHVYTDPASPLVGRFWEVPTYLFWGDYLRDPRPYDLTSTTFDSAPKGTGAFLARRDVIAAAFCQAWPEGDAKLISDDTKILRWIAENGGIRLDPGFAATYRPRTTLGGFIRHSFDRGTLFVDSYAGTSVPRSFVLLFAAVAPLLGVAVLASLVLIGNGVAALALAAACVLIALAPVVPAEFNRCPGRGIAAYICYLPVFLGPFWSGLVRGVVVHRNAFFDRSRSVGSTAGKTNK</sequence>
<comment type="caution">
    <text evidence="3">The sequence shown here is derived from an EMBL/GenBank/DDBJ whole genome shotgun (WGS) entry which is preliminary data.</text>
</comment>
<dbReference type="RefSeq" id="WP_345186482.1">
    <property type="nucleotide sequence ID" value="NZ_BAABGP010000013.1"/>
</dbReference>
<dbReference type="InterPro" id="IPR001173">
    <property type="entry name" value="Glyco_trans_2-like"/>
</dbReference>
<dbReference type="CDD" id="cd00761">
    <property type="entry name" value="Glyco_tranf_GTA_type"/>
    <property type="match status" value="1"/>
</dbReference>
<organism evidence="3 4">
    <name type="scientific">Microbacterium panaciterrae</name>
    <dbReference type="NCBI Taxonomy" id="985759"/>
    <lineage>
        <taxon>Bacteria</taxon>
        <taxon>Bacillati</taxon>
        <taxon>Actinomycetota</taxon>
        <taxon>Actinomycetes</taxon>
        <taxon>Micrococcales</taxon>
        <taxon>Microbacteriaceae</taxon>
        <taxon>Microbacterium</taxon>
    </lineage>
</organism>
<evidence type="ECO:0000313" key="4">
    <source>
        <dbReference type="Proteomes" id="UP001500731"/>
    </source>
</evidence>
<accession>A0ABP8PEK5</accession>
<evidence type="ECO:0000259" key="2">
    <source>
        <dbReference type="Pfam" id="PF00535"/>
    </source>
</evidence>
<dbReference type="InterPro" id="IPR050834">
    <property type="entry name" value="Glycosyltransf_2"/>
</dbReference>
<protein>
    <submittedName>
        <fullName evidence="3">Glycosyltransferase family 2 protein</fullName>
    </submittedName>
</protein>
<feature type="transmembrane region" description="Helical" evidence="1">
    <location>
        <begin position="258"/>
        <end position="279"/>
    </location>
</feature>
<evidence type="ECO:0000313" key="3">
    <source>
        <dbReference type="EMBL" id="GAA4485313.1"/>
    </source>
</evidence>
<feature type="transmembrane region" description="Helical" evidence="1">
    <location>
        <begin position="314"/>
        <end position="337"/>
    </location>
</feature>
<dbReference type="PANTHER" id="PTHR43685:SF3">
    <property type="entry name" value="SLR2126 PROTEIN"/>
    <property type="match status" value="1"/>
</dbReference>
<dbReference type="EMBL" id="BAABGP010000013">
    <property type="protein sequence ID" value="GAA4485313.1"/>
    <property type="molecule type" value="Genomic_DNA"/>
</dbReference>
<dbReference type="InterPro" id="IPR029044">
    <property type="entry name" value="Nucleotide-diphossugar_trans"/>
</dbReference>
<feature type="domain" description="Glycosyltransferase 2-like" evidence="2">
    <location>
        <begin position="10"/>
        <end position="120"/>
    </location>
</feature>
<dbReference type="Pfam" id="PF00535">
    <property type="entry name" value="Glycos_transf_2"/>
    <property type="match status" value="1"/>
</dbReference>
<keyword evidence="4" id="KW-1185">Reference proteome</keyword>